<dbReference type="GO" id="GO:0097266">
    <property type="term" value="F:phenylacetyl-CoA 1,2-epoxidase activity"/>
    <property type="evidence" value="ECO:0007669"/>
    <property type="project" value="UniProtKB-EC"/>
</dbReference>
<gene>
    <name evidence="1" type="primary">paaC</name>
    <name evidence="1" type="ORF">ACFQGB_13160</name>
</gene>
<dbReference type="AlphaFoldDB" id="A0ABD5VK16"/>
<dbReference type="InterPro" id="IPR007814">
    <property type="entry name" value="PaaA_PaaC"/>
</dbReference>
<proteinExistence type="predicted"/>
<organism evidence="1 2">
    <name type="scientific">Halorubellus litoreus</name>
    <dbReference type="NCBI Taxonomy" id="755308"/>
    <lineage>
        <taxon>Archaea</taxon>
        <taxon>Methanobacteriati</taxon>
        <taxon>Methanobacteriota</taxon>
        <taxon>Stenosarchaea group</taxon>
        <taxon>Halobacteria</taxon>
        <taxon>Halobacteriales</taxon>
        <taxon>Halorubellaceae</taxon>
        <taxon>Halorubellus</taxon>
    </lineage>
</organism>
<comment type="caution">
    <text evidence="1">The sequence shown here is derived from an EMBL/GenBank/DDBJ whole genome shotgun (WGS) entry which is preliminary data.</text>
</comment>
<sequence length="290" mass="34400">MAVKESLPAPDELSDEQQEAVEHLLYRLADDEFVIAERYTEWQVRSPTLESDLALSNIAQDELGHARLWYDLLEDFGYTESELVWERDPGEWRHSTLVEQPFAEGDWADAIVRSYLYDQAEYIRLEALEESSYPRIRDRVPKIVQEEDYHREHAENWMSRLAEEKQGLERLQEAFDRLFPYALTLFAPTDEEVEDRIDDLGLRTEPLDVMREEWLDVVVPFFQDLGVNVDDAELPEQYDVHHSEFELPEHVGRDQSHTDAWFDLQEEFTHTYRKLDRHEANRIMKDPDEA</sequence>
<keyword evidence="1" id="KW-0560">Oxidoreductase</keyword>
<dbReference type="EC" id="1.14.13.149" evidence="1"/>
<evidence type="ECO:0000313" key="2">
    <source>
        <dbReference type="Proteomes" id="UP001596395"/>
    </source>
</evidence>
<dbReference type="Proteomes" id="UP001596395">
    <property type="component" value="Unassembled WGS sequence"/>
</dbReference>
<reference evidence="1 2" key="1">
    <citation type="journal article" date="2019" name="Int. J. Syst. Evol. Microbiol.">
        <title>The Global Catalogue of Microorganisms (GCM) 10K type strain sequencing project: providing services to taxonomists for standard genome sequencing and annotation.</title>
        <authorList>
            <consortium name="The Broad Institute Genomics Platform"/>
            <consortium name="The Broad Institute Genome Sequencing Center for Infectious Disease"/>
            <person name="Wu L."/>
            <person name="Ma J."/>
        </authorList>
    </citation>
    <scope>NUCLEOTIDE SEQUENCE [LARGE SCALE GENOMIC DNA]</scope>
    <source>
        <strain evidence="1 2">GX26</strain>
    </source>
</reference>
<dbReference type="InterPro" id="IPR009078">
    <property type="entry name" value="Ferritin-like_SF"/>
</dbReference>
<protein>
    <submittedName>
        <fullName evidence="1">1,2-phenylacetyl-CoA epoxidase subunit PaaC</fullName>
        <ecNumber evidence="1">1.14.13.149</ecNumber>
    </submittedName>
</protein>
<keyword evidence="2" id="KW-1185">Reference proteome</keyword>
<evidence type="ECO:0000313" key="1">
    <source>
        <dbReference type="EMBL" id="MFC6953814.1"/>
    </source>
</evidence>
<dbReference type="InterPro" id="IPR011882">
    <property type="entry name" value="PaaC"/>
</dbReference>
<dbReference type="RefSeq" id="WP_336350765.1">
    <property type="nucleotide sequence ID" value="NZ_JAZAQL010000002.1"/>
</dbReference>
<dbReference type="NCBIfam" id="TIGR02158">
    <property type="entry name" value="PA_CoA_Oxy3"/>
    <property type="match status" value="1"/>
</dbReference>
<accession>A0ABD5VK16</accession>
<dbReference type="InterPro" id="IPR012347">
    <property type="entry name" value="Ferritin-like"/>
</dbReference>
<name>A0ABD5VK16_9EURY</name>
<dbReference type="Pfam" id="PF05138">
    <property type="entry name" value="PaaA_PaaC"/>
    <property type="match status" value="1"/>
</dbReference>
<dbReference type="Gene3D" id="1.20.1260.10">
    <property type="match status" value="1"/>
</dbReference>
<dbReference type="EMBL" id="JBHSXN010000002">
    <property type="protein sequence ID" value="MFC6953814.1"/>
    <property type="molecule type" value="Genomic_DNA"/>
</dbReference>
<dbReference type="SUPFAM" id="SSF47240">
    <property type="entry name" value="Ferritin-like"/>
    <property type="match status" value="1"/>
</dbReference>
<dbReference type="PANTHER" id="PTHR30458">
    <property type="entry name" value="PHENYLACETIC ACID DEGRADATION PROTEIN PAA"/>
    <property type="match status" value="1"/>
</dbReference>
<dbReference type="InterPro" id="IPR052703">
    <property type="entry name" value="Aromatic_CoA_ox/epox"/>
</dbReference>
<dbReference type="PANTHER" id="PTHR30458:SF0">
    <property type="entry name" value="1,2-PHENYLACETYL-COA EPOXIDASE, SUBUNIT C"/>
    <property type="match status" value="1"/>
</dbReference>